<feature type="transmembrane region" description="Helical" evidence="1">
    <location>
        <begin position="12"/>
        <end position="32"/>
    </location>
</feature>
<evidence type="ECO:0000259" key="2">
    <source>
        <dbReference type="Pfam" id="PF09851"/>
    </source>
</evidence>
<name>A0ABW5ZKZ0_9BACL</name>
<dbReference type="EMBL" id="JBHUPG010000029">
    <property type="protein sequence ID" value="MFD2913226.1"/>
    <property type="molecule type" value="Genomic_DNA"/>
</dbReference>
<dbReference type="RefSeq" id="WP_204730956.1">
    <property type="nucleotide sequence ID" value="NZ_JAFBDK010000031.1"/>
</dbReference>
<feature type="transmembrane region" description="Helical" evidence="1">
    <location>
        <begin position="38"/>
        <end position="58"/>
    </location>
</feature>
<keyword evidence="1" id="KW-1133">Transmembrane helix</keyword>
<comment type="caution">
    <text evidence="3">The sequence shown here is derived from an EMBL/GenBank/DDBJ whole genome shotgun (WGS) entry which is preliminary data.</text>
</comment>
<sequence length="116" mass="12912">MARYRVRPSKGASTFAMAGGIAFLVLGITVAIPQFGLFGVIWTLIAAGITIFHTINAFSAKGVSEYDVNIEDHPLSSAPGDSYEEKIRQLHRLKEEGLITEEEFQKKKTELLNEKW</sequence>
<organism evidence="3 4">
    <name type="scientific">Jeotgalibacillus terrae</name>
    <dbReference type="NCBI Taxonomy" id="587735"/>
    <lineage>
        <taxon>Bacteria</taxon>
        <taxon>Bacillati</taxon>
        <taxon>Bacillota</taxon>
        <taxon>Bacilli</taxon>
        <taxon>Bacillales</taxon>
        <taxon>Caryophanaceae</taxon>
        <taxon>Jeotgalibacillus</taxon>
    </lineage>
</organism>
<accession>A0ABW5ZKZ0</accession>
<protein>
    <submittedName>
        <fullName evidence="3">SHOCT domain-containing protein</fullName>
    </submittedName>
</protein>
<dbReference type="InterPro" id="IPR018649">
    <property type="entry name" value="SHOCT"/>
</dbReference>
<proteinExistence type="predicted"/>
<dbReference type="Pfam" id="PF09851">
    <property type="entry name" value="SHOCT"/>
    <property type="match status" value="1"/>
</dbReference>
<feature type="domain" description="SHOCT" evidence="2">
    <location>
        <begin position="85"/>
        <end position="112"/>
    </location>
</feature>
<gene>
    <name evidence="3" type="ORF">ACFS5P_15160</name>
</gene>
<keyword evidence="1" id="KW-0472">Membrane</keyword>
<keyword evidence="1" id="KW-0812">Transmembrane</keyword>
<keyword evidence="4" id="KW-1185">Reference proteome</keyword>
<dbReference type="Proteomes" id="UP001597561">
    <property type="component" value="Unassembled WGS sequence"/>
</dbReference>
<evidence type="ECO:0000256" key="1">
    <source>
        <dbReference type="SAM" id="Phobius"/>
    </source>
</evidence>
<evidence type="ECO:0000313" key="3">
    <source>
        <dbReference type="EMBL" id="MFD2913226.1"/>
    </source>
</evidence>
<reference evidence="4" key="1">
    <citation type="journal article" date="2019" name="Int. J. Syst. Evol. Microbiol.">
        <title>The Global Catalogue of Microorganisms (GCM) 10K type strain sequencing project: providing services to taxonomists for standard genome sequencing and annotation.</title>
        <authorList>
            <consortium name="The Broad Institute Genomics Platform"/>
            <consortium name="The Broad Institute Genome Sequencing Center for Infectious Disease"/>
            <person name="Wu L."/>
            <person name="Ma J."/>
        </authorList>
    </citation>
    <scope>NUCLEOTIDE SEQUENCE [LARGE SCALE GENOMIC DNA]</scope>
    <source>
        <strain evidence="4">KCTC 13528</strain>
    </source>
</reference>
<evidence type="ECO:0000313" key="4">
    <source>
        <dbReference type="Proteomes" id="UP001597561"/>
    </source>
</evidence>